<keyword evidence="7" id="KW-1185">Reference proteome</keyword>
<accession>A0A915U0J2</accession>
<evidence type="ECO:0000256" key="2">
    <source>
        <dbReference type="ARBA" id="ARBA00022692"/>
    </source>
</evidence>
<organism evidence="6 7">
    <name type="scientific">Desulfolithobacter dissulfuricans</name>
    <dbReference type="NCBI Taxonomy" id="2795293"/>
    <lineage>
        <taxon>Bacteria</taxon>
        <taxon>Pseudomonadati</taxon>
        <taxon>Thermodesulfobacteriota</taxon>
        <taxon>Desulfobulbia</taxon>
        <taxon>Desulfobulbales</taxon>
        <taxon>Desulfobulbaceae</taxon>
        <taxon>Desulfolithobacter</taxon>
    </lineage>
</organism>
<evidence type="ECO:0000256" key="4">
    <source>
        <dbReference type="ARBA" id="ARBA00023136"/>
    </source>
</evidence>
<keyword evidence="4 5" id="KW-0472">Membrane</keyword>
<feature type="transmembrane region" description="Helical" evidence="5">
    <location>
        <begin position="59"/>
        <end position="78"/>
    </location>
</feature>
<keyword evidence="2 5" id="KW-0812">Transmembrane</keyword>
<evidence type="ECO:0000256" key="5">
    <source>
        <dbReference type="SAM" id="Phobius"/>
    </source>
</evidence>
<proteinExistence type="predicted"/>
<dbReference type="KEGG" id="ddu:GF1_16170"/>
<name>A0A915U0J2_9BACT</name>
<evidence type="ECO:0000256" key="1">
    <source>
        <dbReference type="ARBA" id="ARBA00004141"/>
    </source>
</evidence>
<dbReference type="AlphaFoldDB" id="A0A915U0J2"/>
<evidence type="ECO:0000313" key="6">
    <source>
        <dbReference type="EMBL" id="BCO09241.1"/>
    </source>
</evidence>
<dbReference type="GO" id="GO:0034257">
    <property type="term" value="F:nicotinamide riboside transmembrane transporter activity"/>
    <property type="evidence" value="ECO:0007669"/>
    <property type="project" value="InterPro"/>
</dbReference>
<sequence length="79" mass="8715">MMKQRLQTTVPLFRWVLTAMGVTGAFLNALGDGTCFVIWILANIGWITVNLQRRSGPEVALFTVYLGTAVLGLVTWGMQ</sequence>
<dbReference type="Pfam" id="PF04973">
    <property type="entry name" value="NMN_transporter"/>
    <property type="match status" value="1"/>
</dbReference>
<feature type="transmembrane region" description="Helical" evidence="5">
    <location>
        <begin position="12"/>
        <end position="30"/>
    </location>
</feature>
<keyword evidence="3 5" id="KW-1133">Transmembrane helix</keyword>
<protein>
    <submittedName>
        <fullName evidence="6">Uncharacterized protein</fullName>
    </submittedName>
</protein>
<dbReference type="GO" id="GO:0016020">
    <property type="term" value="C:membrane"/>
    <property type="evidence" value="ECO:0007669"/>
    <property type="project" value="UniProtKB-SubCell"/>
</dbReference>
<comment type="subcellular location">
    <subcellularLocation>
        <location evidence="1">Membrane</location>
        <topology evidence="1">Multi-pass membrane protein</topology>
    </subcellularLocation>
</comment>
<dbReference type="InterPro" id="IPR006419">
    <property type="entry name" value="NMN_transpt_PnuC"/>
</dbReference>
<dbReference type="EMBL" id="AP024233">
    <property type="protein sequence ID" value="BCO09241.1"/>
    <property type="molecule type" value="Genomic_DNA"/>
</dbReference>
<dbReference type="RefSeq" id="WP_267925997.1">
    <property type="nucleotide sequence ID" value="NZ_AP024233.1"/>
</dbReference>
<reference evidence="6" key="1">
    <citation type="submission" date="2020-12" db="EMBL/GenBank/DDBJ databases">
        <title>Desulfobium dissulfuricans gen. nov., sp. nov., a novel mesophilic, sulfate-reducing bacterium isolated from a deep-sea hydrothermal vent.</title>
        <authorList>
            <person name="Hashimoto Y."/>
            <person name="Tame A."/>
            <person name="Sawayama S."/>
            <person name="Miyazaki J."/>
            <person name="Takai K."/>
            <person name="Nakagawa S."/>
        </authorList>
    </citation>
    <scope>NUCLEOTIDE SEQUENCE</scope>
    <source>
        <strain evidence="6">GF1</strain>
    </source>
</reference>
<evidence type="ECO:0000313" key="7">
    <source>
        <dbReference type="Proteomes" id="UP001063350"/>
    </source>
</evidence>
<feature type="transmembrane region" description="Helical" evidence="5">
    <location>
        <begin position="36"/>
        <end position="52"/>
    </location>
</feature>
<evidence type="ECO:0000256" key="3">
    <source>
        <dbReference type="ARBA" id="ARBA00022989"/>
    </source>
</evidence>
<gene>
    <name evidence="6" type="ORF">GF1_16170</name>
</gene>
<dbReference type="Proteomes" id="UP001063350">
    <property type="component" value="Chromosome"/>
</dbReference>